<feature type="domain" description="Myb-like" evidence="8">
    <location>
        <begin position="15"/>
        <end position="66"/>
    </location>
</feature>
<reference evidence="10" key="1">
    <citation type="submission" date="2018-05" db="EMBL/GenBank/DDBJ databases">
        <title>Draft genome of Mucuna pruriens seed.</title>
        <authorList>
            <person name="Nnadi N.E."/>
            <person name="Vos R."/>
            <person name="Hasami M.H."/>
            <person name="Devisetty U.K."/>
            <person name="Aguiy J.C."/>
        </authorList>
    </citation>
    <scope>NUCLEOTIDE SEQUENCE [LARGE SCALE GENOMIC DNA]</scope>
    <source>
        <strain evidence="10">JCA_2017</strain>
    </source>
</reference>
<dbReference type="InterPro" id="IPR009057">
    <property type="entry name" value="Homeodomain-like_sf"/>
</dbReference>
<dbReference type="EMBL" id="QJKJ01001644">
    <property type="protein sequence ID" value="RDY06651.1"/>
    <property type="molecule type" value="Genomic_DNA"/>
</dbReference>
<dbReference type="InterPro" id="IPR001005">
    <property type="entry name" value="SANT/Myb"/>
</dbReference>
<dbReference type="PROSITE" id="PS50090">
    <property type="entry name" value="MYB_LIKE"/>
    <property type="match status" value="2"/>
</dbReference>
<evidence type="ECO:0000313" key="11">
    <source>
        <dbReference type="Proteomes" id="UP000257109"/>
    </source>
</evidence>
<feature type="compositionally biased region" description="Polar residues" evidence="7">
    <location>
        <begin position="1"/>
        <end position="15"/>
    </location>
</feature>
<keyword evidence="6" id="KW-0539">Nucleus</keyword>
<name>A0A371HV31_MUCPR</name>
<dbReference type="CDD" id="cd00167">
    <property type="entry name" value="SANT"/>
    <property type="match status" value="2"/>
</dbReference>
<feature type="domain" description="Myb-like" evidence="8">
    <location>
        <begin position="67"/>
        <end position="117"/>
    </location>
</feature>
<feature type="non-terminal residue" evidence="10">
    <location>
        <position position="1"/>
    </location>
</feature>
<proteinExistence type="predicted"/>
<accession>A0A371HV31</accession>
<comment type="caution">
    <text evidence="10">The sequence shown here is derived from an EMBL/GenBank/DDBJ whole genome shotgun (WGS) entry which is preliminary data.</text>
</comment>
<dbReference type="Gene3D" id="1.10.10.60">
    <property type="entry name" value="Homeodomain-like"/>
    <property type="match status" value="2"/>
</dbReference>
<evidence type="ECO:0000256" key="3">
    <source>
        <dbReference type="ARBA" id="ARBA00023015"/>
    </source>
</evidence>
<keyword evidence="5" id="KW-0804">Transcription</keyword>
<evidence type="ECO:0000259" key="8">
    <source>
        <dbReference type="PROSITE" id="PS50090"/>
    </source>
</evidence>
<dbReference type="GO" id="GO:0000978">
    <property type="term" value="F:RNA polymerase II cis-regulatory region sequence-specific DNA binding"/>
    <property type="evidence" value="ECO:0007669"/>
    <property type="project" value="TreeGrafter"/>
</dbReference>
<evidence type="ECO:0000256" key="2">
    <source>
        <dbReference type="ARBA" id="ARBA00022737"/>
    </source>
</evidence>
<dbReference type="SMART" id="SM00717">
    <property type="entry name" value="SANT"/>
    <property type="match status" value="2"/>
</dbReference>
<dbReference type="PANTHER" id="PTHR45614">
    <property type="entry name" value="MYB PROTEIN-RELATED"/>
    <property type="match status" value="1"/>
</dbReference>
<sequence length="348" mass="39518">MANSSKTASDNIANKSRSRVHHWKEAEDEKLRQLVREHGPQNWNSIAEHLEGRAGKSCRLRWFNHLDPRLNRNPFTKEEEERLLAARDLYGNRWSLISNLFPGRTDNAVKNHWHVTMARKRKQESRRRSFQGSNTNSNSIPLNAALAQPHEPFFGPRNGLLHTMRPNGFFNFANFGSKPSFSDTFPIMNSIVNHHLGLLNGAGDGRVKGNFSSLFENAESAMKELGASSSSGQEQEQALEESNGSGRNEVPFYDFFGVGDSHDLPLEQQAYLRQWSHLTLLNFVLSCLPYVHLLSLSTKLQKWSSFYLNKFKGVSCQVGERVGEKLLRNLGKHFVNPKGTKCQIIRTS</sequence>
<keyword evidence="4" id="KW-0238">DNA-binding</keyword>
<keyword evidence="11" id="KW-1185">Reference proteome</keyword>
<keyword evidence="3" id="KW-0805">Transcription regulation</keyword>
<feature type="compositionally biased region" description="Polar residues" evidence="7">
    <location>
        <begin position="130"/>
        <end position="141"/>
    </location>
</feature>
<organism evidence="10 11">
    <name type="scientific">Mucuna pruriens</name>
    <name type="common">Velvet bean</name>
    <name type="synonym">Dolichos pruriens</name>
    <dbReference type="NCBI Taxonomy" id="157652"/>
    <lineage>
        <taxon>Eukaryota</taxon>
        <taxon>Viridiplantae</taxon>
        <taxon>Streptophyta</taxon>
        <taxon>Embryophyta</taxon>
        <taxon>Tracheophyta</taxon>
        <taxon>Spermatophyta</taxon>
        <taxon>Magnoliopsida</taxon>
        <taxon>eudicotyledons</taxon>
        <taxon>Gunneridae</taxon>
        <taxon>Pentapetalae</taxon>
        <taxon>rosids</taxon>
        <taxon>fabids</taxon>
        <taxon>Fabales</taxon>
        <taxon>Fabaceae</taxon>
        <taxon>Papilionoideae</taxon>
        <taxon>50 kb inversion clade</taxon>
        <taxon>NPAAA clade</taxon>
        <taxon>indigoferoid/millettioid clade</taxon>
        <taxon>Phaseoleae</taxon>
        <taxon>Mucuna</taxon>
    </lineage>
</organism>
<keyword evidence="2" id="KW-0677">Repeat</keyword>
<dbReference type="GO" id="GO:0000981">
    <property type="term" value="F:DNA-binding transcription factor activity, RNA polymerase II-specific"/>
    <property type="evidence" value="ECO:0007669"/>
    <property type="project" value="TreeGrafter"/>
</dbReference>
<dbReference type="AlphaFoldDB" id="A0A371HV31"/>
<dbReference type="InterPro" id="IPR050560">
    <property type="entry name" value="MYB_TF"/>
</dbReference>
<dbReference type="SUPFAM" id="SSF46689">
    <property type="entry name" value="Homeodomain-like"/>
    <property type="match status" value="1"/>
</dbReference>
<comment type="subcellular location">
    <subcellularLocation>
        <location evidence="1">Nucleus</location>
    </subcellularLocation>
</comment>
<dbReference type="InterPro" id="IPR017930">
    <property type="entry name" value="Myb_dom"/>
</dbReference>
<feature type="domain" description="HTH myb-type" evidence="9">
    <location>
        <begin position="67"/>
        <end position="121"/>
    </location>
</feature>
<feature type="region of interest" description="Disordered" evidence="7">
    <location>
        <begin position="225"/>
        <end position="246"/>
    </location>
</feature>
<dbReference type="Proteomes" id="UP000257109">
    <property type="component" value="Unassembled WGS sequence"/>
</dbReference>
<feature type="compositionally biased region" description="Low complexity" evidence="7">
    <location>
        <begin position="225"/>
        <end position="242"/>
    </location>
</feature>
<feature type="compositionally biased region" description="Basic residues" evidence="7">
    <location>
        <begin position="119"/>
        <end position="129"/>
    </location>
</feature>
<evidence type="ECO:0000256" key="1">
    <source>
        <dbReference type="ARBA" id="ARBA00004123"/>
    </source>
</evidence>
<feature type="region of interest" description="Disordered" evidence="7">
    <location>
        <begin position="119"/>
        <end position="141"/>
    </location>
</feature>
<evidence type="ECO:0000256" key="7">
    <source>
        <dbReference type="SAM" id="MobiDB-lite"/>
    </source>
</evidence>
<dbReference type="PANTHER" id="PTHR45614:SF221">
    <property type="entry name" value="MYB DOMAIN PROTEIN 110"/>
    <property type="match status" value="1"/>
</dbReference>
<gene>
    <name evidence="10" type="primary">MYB52</name>
    <name evidence="10" type="ORF">CR513_09332</name>
</gene>
<evidence type="ECO:0000256" key="6">
    <source>
        <dbReference type="ARBA" id="ARBA00023242"/>
    </source>
</evidence>
<protein>
    <submittedName>
        <fullName evidence="10">Transcription factor MYB52</fullName>
    </submittedName>
</protein>
<dbReference type="FunFam" id="1.10.10.60:FF:000060">
    <property type="entry name" value="MYB transcription factor"/>
    <property type="match status" value="1"/>
</dbReference>
<evidence type="ECO:0000313" key="10">
    <source>
        <dbReference type="EMBL" id="RDY06651.1"/>
    </source>
</evidence>
<evidence type="ECO:0000256" key="5">
    <source>
        <dbReference type="ARBA" id="ARBA00023163"/>
    </source>
</evidence>
<feature type="region of interest" description="Disordered" evidence="7">
    <location>
        <begin position="1"/>
        <end position="24"/>
    </location>
</feature>
<dbReference type="GO" id="GO:0005634">
    <property type="term" value="C:nucleus"/>
    <property type="evidence" value="ECO:0007669"/>
    <property type="project" value="UniProtKB-SubCell"/>
</dbReference>
<evidence type="ECO:0000259" key="9">
    <source>
        <dbReference type="PROSITE" id="PS51294"/>
    </source>
</evidence>
<dbReference type="PROSITE" id="PS51294">
    <property type="entry name" value="HTH_MYB"/>
    <property type="match status" value="2"/>
</dbReference>
<dbReference type="Pfam" id="PF13921">
    <property type="entry name" value="Myb_DNA-bind_6"/>
    <property type="match status" value="1"/>
</dbReference>
<dbReference type="OrthoDB" id="1410960at2759"/>
<evidence type="ECO:0000256" key="4">
    <source>
        <dbReference type="ARBA" id="ARBA00023125"/>
    </source>
</evidence>
<feature type="domain" description="HTH myb-type" evidence="9">
    <location>
        <begin position="23"/>
        <end position="66"/>
    </location>
</feature>